<gene>
    <name evidence="1" type="ORF">E2C01_069917</name>
</gene>
<protein>
    <submittedName>
        <fullName evidence="1">Uncharacterized protein</fullName>
    </submittedName>
</protein>
<dbReference type="AlphaFoldDB" id="A0A5B7I262"/>
<comment type="caution">
    <text evidence="1">The sequence shown here is derived from an EMBL/GenBank/DDBJ whole genome shotgun (WGS) entry which is preliminary data.</text>
</comment>
<dbReference type="EMBL" id="VSRR010041331">
    <property type="protein sequence ID" value="MPC75527.1"/>
    <property type="molecule type" value="Genomic_DNA"/>
</dbReference>
<accession>A0A5B7I262</accession>
<name>A0A5B7I262_PORTR</name>
<sequence>MVREQSVSEYREPPPRWKAIASETEACHQWPIKNRFWAGLHRCSLSCLTWQGDETSRCQVLVVVVVVVVVVPQLCQAGCEVLLPRGAR</sequence>
<keyword evidence="2" id="KW-1185">Reference proteome</keyword>
<organism evidence="1 2">
    <name type="scientific">Portunus trituberculatus</name>
    <name type="common">Swimming crab</name>
    <name type="synonym">Neptunus trituberculatus</name>
    <dbReference type="NCBI Taxonomy" id="210409"/>
    <lineage>
        <taxon>Eukaryota</taxon>
        <taxon>Metazoa</taxon>
        <taxon>Ecdysozoa</taxon>
        <taxon>Arthropoda</taxon>
        <taxon>Crustacea</taxon>
        <taxon>Multicrustacea</taxon>
        <taxon>Malacostraca</taxon>
        <taxon>Eumalacostraca</taxon>
        <taxon>Eucarida</taxon>
        <taxon>Decapoda</taxon>
        <taxon>Pleocyemata</taxon>
        <taxon>Brachyura</taxon>
        <taxon>Eubrachyura</taxon>
        <taxon>Portunoidea</taxon>
        <taxon>Portunidae</taxon>
        <taxon>Portuninae</taxon>
        <taxon>Portunus</taxon>
    </lineage>
</organism>
<dbReference type="Proteomes" id="UP000324222">
    <property type="component" value="Unassembled WGS sequence"/>
</dbReference>
<proteinExistence type="predicted"/>
<reference evidence="1 2" key="1">
    <citation type="submission" date="2019-05" db="EMBL/GenBank/DDBJ databases">
        <title>Another draft genome of Portunus trituberculatus and its Hox gene families provides insights of decapod evolution.</title>
        <authorList>
            <person name="Jeong J.-H."/>
            <person name="Song I."/>
            <person name="Kim S."/>
            <person name="Choi T."/>
            <person name="Kim D."/>
            <person name="Ryu S."/>
            <person name="Kim W."/>
        </authorList>
    </citation>
    <scope>NUCLEOTIDE SEQUENCE [LARGE SCALE GENOMIC DNA]</scope>
    <source>
        <tissue evidence="1">Muscle</tissue>
    </source>
</reference>
<evidence type="ECO:0000313" key="2">
    <source>
        <dbReference type="Proteomes" id="UP000324222"/>
    </source>
</evidence>
<evidence type="ECO:0000313" key="1">
    <source>
        <dbReference type="EMBL" id="MPC75527.1"/>
    </source>
</evidence>